<accession>A0A7Y2E5T5</accession>
<gene>
    <name evidence="6" type="ORF">HKN21_03275</name>
</gene>
<dbReference type="Pfam" id="PF00196">
    <property type="entry name" value="GerE"/>
    <property type="match status" value="1"/>
</dbReference>
<evidence type="ECO:0000259" key="4">
    <source>
        <dbReference type="PROSITE" id="PS50043"/>
    </source>
</evidence>
<evidence type="ECO:0000256" key="2">
    <source>
        <dbReference type="ARBA" id="ARBA00023125"/>
    </source>
</evidence>
<dbReference type="SUPFAM" id="SSF52172">
    <property type="entry name" value="CheY-like"/>
    <property type="match status" value="1"/>
</dbReference>
<dbReference type="Pfam" id="PF00072">
    <property type="entry name" value="Response_reg"/>
    <property type="match status" value="1"/>
</dbReference>
<dbReference type="InterPro" id="IPR039420">
    <property type="entry name" value="WalR-like"/>
</dbReference>
<dbReference type="GO" id="GO:0003677">
    <property type="term" value="F:DNA binding"/>
    <property type="evidence" value="ECO:0007669"/>
    <property type="project" value="UniProtKB-KW"/>
</dbReference>
<feature type="domain" description="HTH luxR-type" evidence="4">
    <location>
        <begin position="144"/>
        <end position="209"/>
    </location>
</feature>
<comment type="caution">
    <text evidence="6">The sequence shown here is derived from an EMBL/GenBank/DDBJ whole genome shotgun (WGS) entry which is preliminary data.</text>
</comment>
<dbReference type="PRINTS" id="PR00038">
    <property type="entry name" value="HTHLUXR"/>
</dbReference>
<evidence type="ECO:0000313" key="7">
    <source>
        <dbReference type="Proteomes" id="UP000547674"/>
    </source>
</evidence>
<reference evidence="6 7" key="1">
    <citation type="submission" date="2020-03" db="EMBL/GenBank/DDBJ databases">
        <title>Metabolic flexibility allows generalist bacteria to become dominant in a frequently disturbed ecosystem.</title>
        <authorList>
            <person name="Chen Y.-J."/>
            <person name="Leung P.M."/>
            <person name="Bay S.K."/>
            <person name="Hugenholtz P."/>
            <person name="Kessler A.J."/>
            <person name="Shelley G."/>
            <person name="Waite D.W."/>
            <person name="Cook P.L."/>
            <person name="Greening C."/>
        </authorList>
    </citation>
    <scope>NUCLEOTIDE SEQUENCE [LARGE SCALE GENOMIC DNA]</scope>
    <source>
        <strain evidence="6">SS_bin_28</strain>
    </source>
</reference>
<keyword evidence="2" id="KW-0238">DNA-binding</keyword>
<protein>
    <submittedName>
        <fullName evidence="6">Response regulator transcription factor</fullName>
    </submittedName>
</protein>
<dbReference type="InterPro" id="IPR001789">
    <property type="entry name" value="Sig_transdc_resp-reg_receiver"/>
</dbReference>
<dbReference type="Proteomes" id="UP000547674">
    <property type="component" value="Unassembled WGS sequence"/>
</dbReference>
<dbReference type="PANTHER" id="PTHR43214:SF43">
    <property type="entry name" value="TWO-COMPONENT RESPONSE REGULATOR"/>
    <property type="match status" value="1"/>
</dbReference>
<dbReference type="GO" id="GO:0000160">
    <property type="term" value="P:phosphorelay signal transduction system"/>
    <property type="evidence" value="ECO:0007669"/>
    <property type="project" value="InterPro"/>
</dbReference>
<dbReference type="Gene3D" id="3.40.50.2300">
    <property type="match status" value="1"/>
</dbReference>
<dbReference type="SMART" id="SM00448">
    <property type="entry name" value="REC"/>
    <property type="match status" value="1"/>
</dbReference>
<dbReference type="InterPro" id="IPR016032">
    <property type="entry name" value="Sig_transdc_resp-reg_C-effctor"/>
</dbReference>
<dbReference type="PANTHER" id="PTHR43214">
    <property type="entry name" value="TWO-COMPONENT RESPONSE REGULATOR"/>
    <property type="match status" value="1"/>
</dbReference>
<dbReference type="InterPro" id="IPR058245">
    <property type="entry name" value="NreC/VraR/RcsB-like_REC"/>
</dbReference>
<dbReference type="PROSITE" id="PS00622">
    <property type="entry name" value="HTH_LUXR_1"/>
    <property type="match status" value="1"/>
</dbReference>
<dbReference type="PROSITE" id="PS50110">
    <property type="entry name" value="RESPONSE_REGULATORY"/>
    <property type="match status" value="1"/>
</dbReference>
<dbReference type="GO" id="GO:0006355">
    <property type="term" value="P:regulation of DNA-templated transcription"/>
    <property type="evidence" value="ECO:0007669"/>
    <property type="project" value="InterPro"/>
</dbReference>
<dbReference type="InterPro" id="IPR000792">
    <property type="entry name" value="Tscrpt_reg_LuxR_C"/>
</dbReference>
<sequence>MIRVCIVEDMKRIREGLDLLVNGTDGLQCVGTYERAEDMLDEVEDKNPDVILMDLGLPGISGTEGIRQVRAQRPNQIVLVLSVYEENDRIFGALCAGACGYLAKNTPPASLIESIVEAHEGGSPMSAHIARKVVSVFQTGDYPRPAPPQALSPREQEVLTGLASGQAYKQVAESLGISIDTVRFHIRNVYKKLEVHSQSAAVAKALREGLI</sequence>
<feature type="modified residue" description="4-aspartylphosphate" evidence="3">
    <location>
        <position position="54"/>
    </location>
</feature>
<feature type="domain" description="Response regulatory" evidence="5">
    <location>
        <begin position="3"/>
        <end position="119"/>
    </location>
</feature>
<evidence type="ECO:0000256" key="1">
    <source>
        <dbReference type="ARBA" id="ARBA00022553"/>
    </source>
</evidence>
<keyword evidence="1 3" id="KW-0597">Phosphoprotein</keyword>
<dbReference type="EMBL" id="JABDJR010000122">
    <property type="protein sequence ID" value="NNF05759.1"/>
    <property type="molecule type" value="Genomic_DNA"/>
</dbReference>
<dbReference type="InterPro" id="IPR011006">
    <property type="entry name" value="CheY-like_superfamily"/>
</dbReference>
<name>A0A7Y2E5T5_UNCEI</name>
<evidence type="ECO:0000256" key="3">
    <source>
        <dbReference type="PROSITE-ProRule" id="PRU00169"/>
    </source>
</evidence>
<proteinExistence type="predicted"/>
<dbReference type="SUPFAM" id="SSF46894">
    <property type="entry name" value="C-terminal effector domain of the bipartite response regulators"/>
    <property type="match status" value="1"/>
</dbReference>
<evidence type="ECO:0000259" key="5">
    <source>
        <dbReference type="PROSITE" id="PS50110"/>
    </source>
</evidence>
<evidence type="ECO:0000313" key="6">
    <source>
        <dbReference type="EMBL" id="NNF05759.1"/>
    </source>
</evidence>
<dbReference type="AlphaFoldDB" id="A0A7Y2E5T5"/>
<dbReference type="SMART" id="SM00421">
    <property type="entry name" value="HTH_LUXR"/>
    <property type="match status" value="1"/>
</dbReference>
<dbReference type="CDD" id="cd17535">
    <property type="entry name" value="REC_NarL-like"/>
    <property type="match status" value="1"/>
</dbReference>
<dbReference type="PROSITE" id="PS50043">
    <property type="entry name" value="HTH_LUXR_2"/>
    <property type="match status" value="1"/>
</dbReference>
<organism evidence="6 7">
    <name type="scientific">Eiseniibacteriota bacterium</name>
    <dbReference type="NCBI Taxonomy" id="2212470"/>
    <lineage>
        <taxon>Bacteria</taxon>
        <taxon>Candidatus Eiseniibacteriota</taxon>
    </lineage>
</organism>
<dbReference type="CDD" id="cd06170">
    <property type="entry name" value="LuxR_C_like"/>
    <property type="match status" value="1"/>
</dbReference>